<dbReference type="EMBL" id="AP018817">
    <property type="protein sequence ID" value="BBF68585.1"/>
    <property type="molecule type" value="Genomic_DNA"/>
</dbReference>
<dbReference type="Proteomes" id="UP001059971">
    <property type="component" value="Chromosome 1"/>
</dbReference>
<gene>
    <name evidence="1" type="ORF">SBA_ch1_07850</name>
</gene>
<dbReference type="RefSeq" id="WP_224546379.1">
    <property type="nucleotide sequence ID" value="NZ_AP018817.1"/>
</dbReference>
<accession>A0ABN5WE15</accession>
<evidence type="ECO:0000313" key="1">
    <source>
        <dbReference type="EMBL" id="BBF68585.1"/>
    </source>
</evidence>
<proteinExistence type="predicted"/>
<evidence type="ECO:0008006" key="3">
    <source>
        <dbReference type="Google" id="ProtNLM"/>
    </source>
</evidence>
<sequence length="66" mass="7129">MRAMFFGVRLRSIFTSRWFALLWALLVILTAIQFVGSGDDSPGAQDDNAAADGLTNDQRAALANAL</sequence>
<organism evidence="1 2">
    <name type="scientific">Sphingomonas bisphenolicum</name>
    <dbReference type="NCBI Taxonomy" id="296544"/>
    <lineage>
        <taxon>Bacteria</taxon>
        <taxon>Pseudomonadati</taxon>
        <taxon>Pseudomonadota</taxon>
        <taxon>Alphaproteobacteria</taxon>
        <taxon>Sphingomonadales</taxon>
        <taxon>Sphingomonadaceae</taxon>
        <taxon>Sphingomonas</taxon>
    </lineage>
</organism>
<protein>
    <recommendedName>
        <fullName evidence="3">ABC transporter permease</fullName>
    </recommendedName>
</protein>
<reference evidence="1" key="1">
    <citation type="submission" date="2018-07" db="EMBL/GenBank/DDBJ databases">
        <title>Complete genome sequence of Sphingomonas bisphenolicum strain AO1, a bisphenol A degradative bacterium isolated from Japanese farm field.</title>
        <authorList>
            <person name="Murakami M."/>
            <person name="Koh M."/>
            <person name="Koba S."/>
            <person name="Matsumura Y."/>
        </authorList>
    </citation>
    <scope>NUCLEOTIDE SEQUENCE</scope>
    <source>
        <strain evidence="1">AO1</strain>
    </source>
</reference>
<name>A0ABN5WE15_9SPHN</name>
<evidence type="ECO:0000313" key="2">
    <source>
        <dbReference type="Proteomes" id="UP001059971"/>
    </source>
</evidence>
<keyword evidence="2" id="KW-1185">Reference proteome</keyword>